<comment type="caution">
    <text evidence="6">The sequence shown here is derived from an EMBL/GenBank/DDBJ whole genome shotgun (WGS) entry which is preliminary data.</text>
</comment>
<dbReference type="PANTHER" id="PTHR46796">
    <property type="entry name" value="HTH-TYPE TRANSCRIPTIONAL ACTIVATOR RHAS-RELATED"/>
    <property type="match status" value="1"/>
</dbReference>
<dbReference type="InterPro" id="IPR050204">
    <property type="entry name" value="AraC_XylS_family_regulators"/>
</dbReference>
<feature type="compositionally biased region" description="Polar residues" evidence="4">
    <location>
        <begin position="235"/>
        <end position="251"/>
    </location>
</feature>
<dbReference type="PANTHER" id="PTHR46796:SF15">
    <property type="entry name" value="BLL1074 PROTEIN"/>
    <property type="match status" value="1"/>
</dbReference>
<sequence length="251" mass="26315">MDRTGYRERTSSVPGAVVWTSAPAGVDTGPVLPDGCLDLLWRSDTERLLVAGPDTRPQSPDEPGEAGAGACWTGLRFAPGHAPAVLGVPADVLRDRRVDLADLWDAARVRRLTALVAASATPGTLLEAVAGTEPAREESLRHAVRALAAGRPVARVAADLDVSERTLHRRSLAAFGYSPQLLARVLRFRRALTVLRAGAAPVRVAADLGFTDQAHLTREVRRFAGTTPGALQLGSGANRSTAPPSGSSTVA</sequence>
<feature type="region of interest" description="Disordered" evidence="4">
    <location>
        <begin position="227"/>
        <end position="251"/>
    </location>
</feature>
<dbReference type="Pfam" id="PF20240">
    <property type="entry name" value="DUF6597"/>
    <property type="match status" value="1"/>
</dbReference>
<gene>
    <name evidence="6" type="ORF">AB2L27_05935</name>
</gene>
<evidence type="ECO:0000313" key="6">
    <source>
        <dbReference type="EMBL" id="MEZ0164306.1"/>
    </source>
</evidence>
<keyword evidence="2" id="KW-0238">DNA-binding</keyword>
<name>A0ABV4GYB0_9ACTN</name>
<feature type="domain" description="HTH araC/xylS-type" evidence="5">
    <location>
        <begin position="137"/>
        <end position="234"/>
    </location>
</feature>
<reference evidence="6 7" key="1">
    <citation type="submission" date="2024-07" db="EMBL/GenBank/DDBJ databases">
        <authorList>
            <person name="Thanompreechachai J."/>
            <person name="Duangmal K."/>
        </authorList>
    </citation>
    <scope>NUCLEOTIDE SEQUENCE [LARGE SCALE GENOMIC DNA]</scope>
    <source>
        <strain evidence="6 7">LSe6-4</strain>
    </source>
</reference>
<protein>
    <submittedName>
        <fullName evidence="6">Helix-turn-helix domain-containing protein</fullName>
    </submittedName>
</protein>
<accession>A0ABV4GYB0</accession>
<evidence type="ECO:0000259" key="5">
    <source>
        <dbReference type="PROSITE" id="PS01124"/>
    </source>
</evidence>
<evidence type="ECO:0000313" key="7">
    <source>
        <dbReference type="Proteomes" id="UP001565927"/>
    </source>
</evidence>
<dbReference type="RefSeq" id="WP_370440549.1">
    <property type="nucleotide sequence ID" value="NZ_JBGFTU010000005.1"/>
</dbReference>
<dbReference type="PROSITE" id="PS01124">
    <property type="entry name" value="HTH_ARAC_FAMILY_2"/>
    <property type="match status" value="1"/>
</dbReference>
<dbReference type="Pfam" id="PF12833">
    <property type="entry name" value="HTH_18"/>
    <property type="match status" value="1"/>
</dbReference>
<evidence type="ECO:0000256" key="4">
    <source>
        <dbReference type="SAM" id="MobiDB-lite"/>
    </source>
</evidence>
<keyword evidence="7" id="KW-1185">Reference proteome</keyword>
<dbReference type="SMART" id="SM00342">
    <property type="entry name" value="HTH_ARAC"/>
    <property type="match status" value="1"/>
</dbReference>
<keyword evidence="3" id="KW-0804">Transcription</keyword>
<keyword evidence="1" id="KW-0805">Transcription regulation</keyword>
<evidence type="ECO:0000256" key="3">
    <source>
        <dbReference type="ARBA" id="ARBA00023163"/>
    </source>
</evidence>
<organism evidence="6 7">
    <name type="scientific">Kineococcus halophytocola</name>
    <dbReference type="NCBI Taxonomy" id="3234027"/>
    <lineage>
        <taxon>Bacteria</taxon>
        <taxon>Bacillati</taxon>
        <taxon>Actinomycetota</taxon>
        <taxon>Actinomycetes</taxon>
        <taxon>Kineosporiales</taxon>
        <taxon>Kineosporiaceae</taxon>
        <taxon>Kineococcus</taxon>
    </lineage>
</organism>
<dbReference type="Gene3D" id="1.10.10.60">
    <property type="entry name" value="Homeodomain-like"/>
    <property type="match status" value="1"/>
</dbReference>
<evidence type="ECO:0000256" key="2">
    <source>
        <dbReference type="ARBA" id="ARBA00023125"/>
    </source>
</evidence>
<dbReference type="InterPro" id="IPR046532">
    <property type="entry name" value="DUF6597"/>
</dbReference>
<dbReference type="Proteomes" id="UP001565927">
    <property type="component" value="Unassembled WGS sequence"/>
</dbReference>
<dbReference type="InterPro" id="IPR018060">
    <property type="entry name" value="HTH_AraC"/>
</dbReference>
<dbReference type="EMBL" id="JBGFTU010000005">
    <property type="protein sequence ID" value="MEZ0164306.1"/>
    <property type="molecule type" value="Genomic_DNA"/>
</dbReference>
<proteinExistence type="predicted"/>
<evidence type="ECO:0000256" key="1">
    <source>
        <dbReference type="ARBA" id="ARBA00023015"/>
    </source>
</evidence>